<name>A0A430B314_9ENTE</name>
<evidence type="ECO:0000256" key="5">
    <source>
        <dbReference type="ARBA" id="ARBA00022989"/>
    </source>
</evidence>
<feature type="transmembrane region" description="Helical" evidence="7">
    <location>
        <begin position="228"/>
        <end position="250"/>
    </location>
</feature>
<comment type="similarity">
    <text evidence="7">Belongs to the binding-protein-dependent transport system permease family.</text>
</comment>
<dbReference type="Proteomes" id="UP000286773">
    <property type="component" value="Unassembled WGS sequence"/>
</dbReference>
<evidence type="ECO:0000259" key="8">
    <source>
        <dbReference type="PROSITE" id="PS50928"/>
    </source>
</evidence>
<dbReference type="EMBL" id="NGKC01000001">
    <property type="protein sequence ID" value="RSU14704.1"/>
    <property type="molecule type" value="Genomic_DNA"/>
</dbReference>
<feature type="transmembrane region" description="Helical" evidence="7">
    <location>
        <begin position="288"/>
        <end position="313"/>
    </location>
</feature>
<evidence type="ECO:0000256" key="2">
    <source>
        <dbReference type="ARBA" id="ARBA00022448"/>
    </source>
</evidence>
<evidence type="ECO:0000256" key="7">
    <source>
        <dbReference type="RuleBase" id="RU363032"/>
    </source>
</evidence>
<dbReference type="CDD" id="cd06261">
    <property type="entry name" value="TM_PBP2"/>
    <property type="match status" value="1"/>
</dbReference>
<feature type="domain" description="ABC transmembrane type-1" evidence="8">
    <location>
        <begin position="92"/>
        <end position="309"/>
    </location>
</feature>
<comment type="caution">
    <text evidence="9">The sequence shown here is derived from an EMBL/GenBank/DDBJ whole genome shotgun (WGS) entry which is preliminary data.</text>
</comment>
<dbReference type="AlphaFoldDB" id="A0A430B314"/>
<proteinExistence type="inferred from homology"/>
<organism evidence="9 10">
    <name type="scientific">Vagococcus acidifermentans</name>
    <dbReference type="NCBI Taxonomy" id="564710"/>
    <lineage>
        <taxon>Bacteria</taxon>
        <taxon>Bacillati</taxon>
        <taxon>Bacillota</taxon>
        <taxon>Bacilli</taxon>
        <taxon>Lactobacillales</taxon>
        <taxon>Enterococcaceae</taxon>
        <taxon>Vagococcus</taxon>
    </lineage>
</organism>
<feature type="transmembrane region" description="Helical" evidence="7">
    <location>
        <begin position="179"/>
        <end position="207"/>
    </location>
</feature>
<keyword evidence="6 7" id="KW-0472">Membrane</keyword>
<dbReference type="InterPro" id="IPR000515">
    <property type="entry name" value="MetI-like"/>
</dbReference>
<dbReference type="InterPro" id="IPR051393">
    <property type="entry name" value="ABC_transporter_permease"/>
</dbReference>
<dbReference type="RefSeq" id="WP_126811717.1">
    <property type="nucleotide sequence ID" value="NZ_NGKC01000001.1"/>
</dbReference>
<dbReference type="Pfam" id="PF00528">
    <property type="entry name" value="BPD_transp_1"/>
    <property type="match status" value="1"/>
</dbReference>
<keyword evidence="4 7" id="KW-0812">Transmembrane</keyword>
<accession>A0A430B314</accession>
<dbReference type="OrthoDB" id="9785836at2"/>
<dbReference type="PANTHER" id="PTHR30193">
    <property type="entry name" value="ABC TRANSPORTER PERMEASE PROTEIN"/>
    <property type="match status" value="1"/>
</dbReference>
<protein>
    <submittedName>
        <fullName evidence="9">Sugar ABC transporter permease</fullName>
    </submittedName>
</protein>
<evidence type="ECO:0000313" key="9">
    <source>
        <dbReference type="EMBL" id="RSU14704.1"/>
    </source>
</evidence>
<sequence length="323" mass="36690">MEVSSAVTKPKEKKRKMSKLQRFIKNKELFILSLPGIIWFAIFSYLPMFAILVAFKRFRLHGGFFQSFMESEWIGLENFNFLFKSGDAALIVRNTVGYNIVFILLGIIIPMAMALMLNEIFSKQLSKLYQSVLFIPYFLSMVVVSYIVFAFLDPTGGYVNGILKFFNMQPIQFYMEPKYWPFILTVVSIWKSMGYNMIIYLAAICGFDKSYYEAAMLDGATKWQQIRYVTLPMLRPVVIILLILAVGGIFRSDFGLFYQVPKDSGALIPVTQTIDTYIYRGLSTMGDIGLSAAGGLLQSVVGFILVLVTNGIVKKIDRSQSLF</sequence>
<dbReference type="GO" id="GO:0005886">
    <property type="term" value="C:plasma membrane"/>
    <property type="evidence" value="ECO:0007669"/>
    <property type="project" value="UniProtKB-SubCell"/>
</dbReference>
<evidence type="ECO:0000256" key="6">
    <source>
        <dbReference type="ARBA" id="ARBA00023136"/>
    </source>
</evidence>
<evidence type="ECO:0000313" key="10">
    <source>
        <dbReference type="Proteomes" id="UP000286773"/>
    </source>
</evidence>
<feature type="transmembrane region" description="Helical" evidence="7">
    <location>
        <begin position="128"/>
        <end position="152"/>
    </location>
</feature>
<reference evidence="9 10" key="1">
    <citation type="submission" date="2017-05" db="EMBL/GenBank/DDBJ databases">
        <title>Vagococcus spp. assemblies.</title>
        <authorList>
            <person name="Gulvik C.A."/>
        </authorList>
    </citation>
    <scope>NUCLEOTIDE SEQUENCE [LARGE SCALE GENOMIC DNA]</scope>
    <source>
        <strain evidence="9 10">LMG 24798</strain>
    </source>
</reference>
<dbReference type="Gene3D" id="1.10.3720.10">
    <property type="entry name" value="MetI-like"/>
    <property type="match status" value="1"/>
</dbReference>
<dbReference type="SUPFAM" id="SSF161098">
    <property type="entry name" value="MetI-like"/>
    <property type="match status" value="1"/>
</dbReference>
<keyword evidence="3" id="KW-1003">Cell membrane</keyword>
<evidence type="ECO:0000256" key="4">
    <source>
        <dbReference type="ARBA" id="ARBA00022692"/>
    </source>
</evidence>
<evidence type="ECO:0000256" key="3">
    <source>
        <dbReference type="ARBA" id="ARBA00022475"/>
    </source>
</evidence>
<keyword evidence="2 7" id="KW-0813">Transport</keyword>
<feature type="transmembrane region" description="Helical" evidence="7">
    <location>
        <begin position="96"/>
        <end position="116"/>
    </location>
</feature>
<dbReference type="GO" id="GO:0055085">
    <property type="term" value="P:transmembrane transport"/>
    <property type="evidence" value="ECO:0007669"/>
    <property type="project" value="InterPro"/>
</dbReference>
<gene>
    <name evidence="9" type="ORF">CBF27_01635</name>
</gene>
<comment type="subcellular location">
    <subcellularLocation>
        <location evidence="1 7">Cell membrane</location>
        <topology evidence="1 7">Multi-pass membrane protein</topology>
    </subcellularLocation>
</comment>
<keyword evidence="10" id="KW-1185">Reference proteome</keyword>
<keyword evidence="5 7" id="KW-1133">Transmembrane helix</keyword>
<dbReference type="PANTHER" id="PTHR30193:SF44">
    <property type="entry name" value="LACTOSE TRANSPORT SYSTEM PERMEASE PROTEIN LACF"/>
    <property type="match status" value="1"/>
</dbReference>
<dbReference type="InterPro" id="IPR035906">
    <property type="entry name" value="MetI-like_sf"/>
</dbReference>
<feature type="transmembrane region" description="Helical" evidence="7">
    <location>
        <begin position="29"/>
        <end position="55"/>
    </location>
</feature>
<evidence type="ECO:0000256" key="1">
    <source>
        <dbReference type="ARBA" id="ARBA00004651"/>
    </source>
</evidence>
<dbReference type="PROSITE" id="PS50928">
    <property type="entry name" value="ABC_TM1"/>
    <property type="match status" value="1"/>
</dbReference>